<evidence type="ECO:0000313" key="1">
    <source>
        <dbReference type="EMBL" id="KAK3252580.1"/>
    </source>
</evidence>
<dbReference type="AlphaFoldDB" id="A0AAE0F6V8"/>
<dbReference type="Proteomes" id="UP001190700">
    <property type="component" value="Unassembled WGS sequence"/>
</dbReference>
<protein>
    <submittedName>
        <fullName evidence="1">Uncharacterized protein</fullName>
    </submittedName>
</protein>
<proteinExistence type="predicted"/>
<comment type="caution">
    <text evidence="1">The sequence shown here is derived from an EMBL/GenBank/DDBJ whole genome shotgun (WGS) entry which is preliminary data.</text>
</comment>
<reference evidence="1 2" key="1">
    <citation type="journal article" date="2015" name="Genome Biol. Evol.">
        <title>Comparative Genomics of a Bacterivorous Green Alga Reveals Evolutionary Causalities and Consequences of Phago-Mixotrophic Mode of Nutrition.</title>
        <authorList>
            <person name="Burns J.A."/>
            <person name="Paasch A."/>
            <person name="Narechania A."/>
            <person name="Kim E."/>
        </authorList>
    </citation>
    <scope>NUCLEOTIDE SEQUENCE [LARGE SCALE GENOMIC DNA]</scope>
    <source>
        <strain evidence="1 2">PLY_AMNH</strain>
    </source>
</reference>
<name>A0AAE0F6V8_9CHLO</name>
<keyword evidence="2" id="KW-1185">Reference proteome</keyword>
<gene>
    <name evidence="1" type="ORF">CYMTET_38113</name>
</gene>
<accession>A0AAE0F6V8</accession>
<sequence length="656" mass="73793">MFKVSEEQSYTLMDMDSSEIFESVDLLPINPEHLYQIFVEYSETEEELVVLSEVDSSSSDSEDFKITGESSKASCTPVALETDKASTTASKGFTWPAGVSVIAKVPMDVDGSQHFGTNYKAELSGIKNKFPLLKLDFFATHWTWSEAGNTTWKLLTDLYGKDQVLARAMHCLGEYVCKEKDCVFFQVGGRHFVKRLTKRSTSRPQEEFLGHKVPTEYVACAARAIVARVEVDVPGCLLFFEHKGVHSCTPVQKKGKSILSPDTQEAIAKVVPTFGNASGEKLKAAATMEAFQKVLAGNKDSLEEVFEVAREVQDNRAVKAEVTKAKANSGKRPMQKDADVEWGELVRLLKKKNFRVFHFDSHPLRFFMSPLDLPWSPAEIMVLMDRRIGRPPFNTAPVYSDGGHSCVRSSCVEQICTVIPGIGILKLATFPLPSGERGDDEALMWDAVDHVIAVKHREDVTGKLLDKTACQKEFNGGNPNFRPFQLAVGNHCKWLTDDFEEEQFITLTYAWLHALAPGKVMRSRKALVTFIHQQARKDVEDNLAQFLAFYEREAQRCMHYFKSAGANLAEPLIGRELKVFGEIVTMSEFFSVTVVSYIQQCFRLEFMLAGGYEAREHGRTGSLYQTRREEFVAARRGRHHAEDILEEFAQTYAQNT</sequence>
<dbReference type="EMBL" id="LGRX02025336">
    <property type="protein sequence ID" value="KAK3252580.1"/>
    <property type="molecule type" value="Genomic_DNA"/>
</dbReference>
<organism evidence="1 2">
    <name type="scientific">Cymbomonas tetramitiformis</name>
    <dbReference type="NCBI Taxonomy" id="36881"/>
    <lineage>
        <taxon>Eukaryota</taxon>
        <taxon>Viridiplantae</taxon>
        <taxon>Chlorophyta</taxon>
        <taxon>Pyramimonadophyceae</taxon>
        <taxon>Pyramimonadales</taxon>
        <taxon>Pyramimonadaceae</taxon>
        <taxon>Cymbomonas</taxon>
    </lineage>
</organism>
<evidence type="ECO:0000313" key="2">
    <source>
        <dbReference type="Proteomes" id="UP001190700"/>
    </source>
</evidence>